<evidence type="ECO:0000256" key="5">
    <source>
        <dbReference type="ARBA" id="ARBA00022692"/>
    </source>
</evidence>
<evidence type="ECO:0000259" key="10">
    <source>
        <dbReference type="PROSITE" id="PS50928"/>
    </source>
</evidence>
<feature type="transmembrane region" description="Helical" evidence="8">
    <location>
        <begin position="284"/>
        <end position="302"/>
    </location>
</feature>
<dbReference type="GO" id="GO:0006865">
    <property type="term" value="P:amino acid transport"/>
    <property type="evidence" value="ECO:0007669"/>
    <property type="project" value="TreeGrafter"/>
</dbReference>
<dbReference type="PANTHER" id="PTHR30614">
    <property type="entry name" value="MEMBRANE COMPONENT OF AMINO ACID ABC TRANSPORTER"/>
    <property type="match status" value="1"/>
</dbReference>
<dbReference type="Gene3D" id="1.10.3720.10">
    <property type="entry name" value="MetI-like"/>
    <property type="match status" value="1"/>
</dbReference>
<evidence type="ECO:0000256" key="9">
    <source>
        <dbReference type="SAM" id="MobiDB-lite"/>
    </source>
</evidence>
<comment type="similarity">
    <text evidence="2">Belongs to the binding-protein-dependent transport system permease family. HisMQ subfamily.</text>
</comment>
<keyword evidence="6 8" id="KW-1133">Transmembrane helix</keyword>
<evidence type="ECO:0000256" key="7">
    <source>
        <dbReference type="ARBA" id="ARBA00023136"/>
    </source>
</evidence>
<keyword evidence="5 8" id="KW-0812">Transmembrane</keyword>
<keyword evidence="4" id="KW-1003">Cell membrane</keyword>
<dbReference type="GO" id="GO:0043190">
    <property type="term" value="C:ATP-binding cassette (ABC) transporter complex"/>
    <property type="evidence" value="ECO:0007669"/>
    <property type="project" value="InterPro"/>
</dbReference>
<feature type="transmembrane region" description="Helical" evidence="8">
    <location>
        <begin position="105"/>
        <end position="126"/>
    </location>
</feature>
<dbReference type="CDD" id="cd06261">
    <property type="entry name" value="TM_PBP2"/>
    <property type="match status" value="1"/>
</dbReference>
<dbReference type="GO" id="GO:0022857">
    <property type="term" value="F:transmembrane transporter activity"/>
    <property type="evidence" value="ECO:0007669"/>
    <property type="project" value="InterPro"/>
</dbReference>
<dbReference type="PROSITE" id="PS50928">
    <property type="entry name" value="ABC_TM1"/>
    <property type="match status" value="1"/>
</dbReference>
<organism evidence="11 12">
    <name type="scientific">Breoghania corrubedonensis</name>
    <dbReference type="NCBI Taxonomy" id="665038"/>
    <lineage>
        <taxon>Bacteria</taxon>
        <taxon>Pseudomonadati</taxon>
        <taxon>Pseudomonadota</taxon>
        <taxon>Alphaproteobacteria</taxon>
        <taxon>Hyphomicrobiales</taxon>
        <taxon>Stappiaceae</taxon>
        <taxon>Breoghania</taxon>
    </lineage>
</organism>
<feature type="transmembrane region" description="Helical" evidence="8">
    <location>
        <begin position="168"/>
        <end position="188"/>
    </location>
</feature>
<evidence type="ECO:0000256" key="4">
    <source>
        <dbReference type="ARBA" id="ARBA00022475"/>
    </source>
</evidence>
<evidence type="ECO:0000313" key="12">
    <source>
        <dbReference type="Proteomes" id="UP000244081"/>
    </source>
</evidence>
<comment type="subcellular location">
    <subcellularLocation>
        <location evidence="1">Cell inner membrane</location>
        <topology evidence="1">Multi-pass membrane protein</topology>
    </subcellularLocation>
    <subcellularLocation>
        <location evidence="8">Cell membrane</location>
        <topology evidence="8">Multi-pass membrane protein</topology>
    </subcellularLocation>
</comment>
<feature type="transmembrane region" description="Helical" evidence="8">
    <location>
        <begin position="133"/>
        <end position="156"/>
    </location>
</feature>
<dbReference type="PANTHER" id="PTHR30614:SF41">
    <property type="entry name" value="INNER MEMBRANE AMINO-ACID ABC TRANSPORTER PERMEASE PROTEIN YHDY"/>
    <property type="match status" value="1"/>
</dbReference>
<evidence type="ECO:0000256" key="8">
    <source>
        <dbReference type="RuleBase" id="RU363032"/>
    </source>
</evidence>
<keyword evidence="3 8" id="KW-0813">Transport</keyword>
<dbReference type="InterPro" id="IPR000515">
    <property type="entry name" value="MetI-like"/>
</dbReference>
<feature type="region of interest" description="Disordered" evidence="9">
    <location>
        <begin position="1"/>
        <end position="20"/>
    </location>
</feature>
<keyword evidence="12" id="KW-1185">Reference proteome</keyword>
<evidence type="ECO:0000256" key="3">
    <source>
        <dbReference type="ARBA" id="ARBA00022448"/>
    </source>
</evidence>
<comment type="caution">
    <text evidence="11">The sequence shown here is derived from an EMBL/GenBank/DDBJ whole genome shotgun (WGS) entry which is preliminary data.</text>
</comment>
<dbReference type="EMBL" id="QAYG01000001">
    <property type="protein sequence ID" value="PTW63408.1"/>
    <property type="molecule type" value="Genomic_DNA"/>
</dbReference>
<proteinExistence type="inferred from homology"/>
<dbReference type="SUPFAM" id="SSF161098">
    <property type="entry name" value="MetI-like"/>
    <property type="match status" value="1"/>
</dbReference>
<reference evidence="11 12" key="1">
    <citation type="submission" date="2018-04" db="EMBL/GenBank/DDBJ databases">
        <title>Genomic Encyclopedia of Archaeal and Bacterial Type Strains, Phase II (KMG-II): from individual species to whole genera.</title>
        <authorList>
            <person name="Goeker M."/>
        </authorList>
    </citation>
    <scope>NUCLEOTIDE SEQUENCE [LARGE SCALE GENOMIC DNA]</scope>
    <source>
        <strain evidence="11 12">DSM 23382</strain>
    </source>
</reference>
<evidence type="ECO:0000256" key="6">
    <source>
        <dbReference type="ARBA" id="ARBA00022989"/>
    </source>
</evidence>
<evidence type="ECO:0000313" key="11">
    <source>
        <dbReference type="EMBL" id="PTW63408.1"/>
    </source>
</evidence>
<evidence type="ECO:0000256" key="2">
    <source>
        <dbReference type="ARBA" id="ARBA00010072"/>
    </source>
</evidence>
<accession>A0A2T5VI65</accession>
<feature type="transmembrane region" description="Helical" evidence="8">
    <location>
        <begin position="339"/>
        <end position="358"/>
    </location>
</feature>
<feature type="domain" description="ABC transmembrane type-1" evidence="10">
    <location>
        <begin position="160"/>
        <end position="350"/>
    </location>
</feature>
<dbReference type="Pfam" id="PF00528">
    <property type="entry name" value="BPD_transp_1"/>
    <property type="match status" value="1"/>
</dbReference>
<dbReference type="OrthoDB" id="9771188at2"/>
<dbReference type="AlphaFoldDB" id="A0A2T5VI65"/>
<dbReference type="Proteomes" id="UP000244081">
    <property type="component" value="Unassembled WGS sequence"/>
</dbReference>
<feature type="transmembrane region" description="Helical" evidence="8">
    <location>
        <begin position="209"/>
        <end position="227"/>
    </location>
</feature>
<dbReference type="RefSeq" id="WP_107988841.1">
    <property type="nucleotide sequence ID" value="NZ_QAYG01000001.1"/>
</dbReference>
<feature type="transmembrane region" description="Helical" evidence="8">
    <location>
        <begin position="41"/>
        <end position="63"/>
    </location>
</feature>
<dbReference type="InterPro" id="IPR035906">
    <property type="entry name" value="MetI-like_sf"/>
</dbReference>
<sequence>MSAAIGSYATIGKDAPRRPAPHGAGRLAQLKARYFATPGTSLLTIVLGLMTVWAVVSFVRWGIIDAVWYDPTAEACRTASGACWAVITEKYRVILLGTYPYDEQWRSALIIAIWVVWAVLTAFRLFPLRLRLAGWLAVFAVTLVLMRGGVFGLSYIGTDAWGGLPLTFLVFGGTIAFGIPLAILLALGRRSVFPVVRFVSIATIEGVRGIPLLVVLFFGTLILPLFLPPQLDVDKLVRAEIGMVIFFAAYAAEVIRGGLQAVADGQDEAAKALGMGYWLRMRKIVLPQAIAIAIPALFNDIIRAFKNTTYFAILGLFDVLGATKVALDDPAWVRYGLEGYLFVFLLYFLICSGLSLYGRSLEQDHARRTRRAEQ</sequence>
<protein>
    <submittedName>
        <fullName evidence="11">Amino acid ABC transporter membrane protein 2 (PAAT family)</fullName>
    </submittedName>
</protein>
<dbReference type="InterPro" id="IPR043429">
    <property type="entry name" value="ArtM/GltK/GlnP/TcyL/YhdX-like"/>
</dbReference>
<keyword evidence="7 8" id="KW-0472">Membrane</keyword>
<dbReference type="InterPro" id="IPR010065">
    <property type="entry name" value="AA_ABC_transptr_permease_3TM"/>
</dbReference>
<gene>
    <name evidence="11" type="ORF">C8N35_1011461</name>
</gene>
<evidence type="ECO:0000256" key="1">
    <source>
        <dbReference type="ARBA" id="ARBA00004429"/>
    </source>
</evidence>
<dbReference type="NCBIfam" id="TIGR01726">
    <property type="entry name" value="HEQRo_perm_3TM"/>
    <property type="match status" value="1"/>
</dbReference>
<name>A0A2T5VI65_9HYPH</name>